<dbReference type="InterPro" id="IPR045843">
    <property type="entry name" value="IND-like"/>
</dbReference>
<dbReference type="GO" id="GO:0003677">
    <property type="term" value="F:DNA binding"/>
    <property type="evidence" value="ECO:0007669"/>
    <property type="project" value="UniProtKB-KW"/>
</dbReference>
<reference evidence="9" key="1">
    <citation type="journal article" date="2009" name="PLoS Genet.">
        <title>Sequencing, mapping, and analysis of 27,455 maize full-length cDNAs.</title>
        <authorList>
            <person name="Soderlund C."/>
            <person name="Descour A."/>
            <person name="Kudrna D."/>
            <person name="Bomhoff M."/>
            <person name="Boyd L."/>
            <person name="Currie J."/>
            <person name="Angelova A."/>
            <person name="Collura K."/>
            <person name="Wissotski M."/>
            <person name="Ashley E."/>
            <person name="Morrow D."/>
            <person name="Fernandes J."/>
            <person name="Walbot V."/>
            <person name="Yu Y."/>
        </authorList>
    </citation>
    <scope>NUCLEOTIDE SEQUENCE</scope>
    <source>
        <strain evidence="9">B73</strain>
    </source>
</reference>
<feature type="domain" description="BHLH" evidence="8">
    <location>
        <begin position="318"/>
        <end position="367"/>
    </location>
</feature>
<keyword evidence="3" id="KW-0805">Transcription regulation</keyword>
<dbReference type="EnsemblPlants" id="Zm00001eb159960_T003">
    <property type="protein sequence ID" value="Zm00001eb159960_P003"/>
    <property type="gene ID" value="Zm00001eb159960"/>
</dbReference>
<dbReference type="InterPro" id="IPR011598">
    <property type="entry name" value="bHLH_dom"/>
</dbReference>
<evidence type="ECO:0000256" key="1">
    <source>
        <dbReference type="ARBA" id="ARBA00004123"/>
    </source>
</evidence>
<dbReference type="AlphaFoldDB" id="B4FD45"/>
<dbReference type="Gene3D" id="4.10.280.10">
    <property type="entry name" value="Helix-loop-helix DNA-binding domain"/>
    <property type="match status" value="1"/>
</dbReference>
<dbReference type="FunFam" id="4.10.280.10:FF:000053">
    <property type="entry name" value="BHLH transcription factor"/>
    <property type="match status" value="1"/>
</dbReference>
<feature type="compositionally biased region" description="Low complexity" evidence="7">
    <location>
        <begin position="292"/>
        <end position="303"/>
    </location>
</feature>
<dbReference type="SMR" id="B4FD45"/>
<keyword evidence="4" id="KW-0238">DNA-binding</keyword>
<evidence type="ECO:0000256" key="5">
    <source>
        <dbReference type="ARBA" id="ARBA00023163"/>
    </source>
</evidence>
<feature type="compositionally biased region" description="Basic residues" evidence="7">
    <location>
        <begin position="212"/>
        <end position="224"/>
    </location>
</feature>
<evidence type="ECO:0000259" key="8">
    <source>
        <dbReference type="PROSITE" id="PS50888"/>
    </source>
</evidence>
<dbReference type="Gramene" id="Zm00001eb159960_T002">
    <property type="protein sequence ID" value="Zm00001eb159960_P002"/>
    <property type="gene ID" value="Zm00001eb159960"/>
</dbReference>
<comment type="subcellular location">
    <subcellularLocation>
        <location evidence="1">Nucleus</location>
    </subcellularLocation>
</comment>
<dbReference type="EnsemblPlants" id="Zm00001eb159960_T001">
    <property type="protein sequence ID" value="Zm00001eb159960_P001"/>
    <property type="gene ID" value="Zm00001eb159960"/>
</dbReference>
<comment type="similarity">
    <text evidence="2">Belongs to the bHLH protein family.</text>
</comment>
<dbReference type="CDD" id="cd11454">
    <property type="entry name" value="bHLH_AtIND_like"/>
    <property type="match status" value="1"/>
</dbReference>
<protein>
    <submittedName>
        <fullName evidence="10">BHLH transcription factor</fullName>
    </submittedName>
</protein>
<reference evidence="11" key="5">
    <citation type="submission" date="2021-05" db="UniProtKB">
        <authorList>
            <consortium name="EnsemblPlants"/>
        </authorList>
    </citation>
    <scope>IDENTIFICATION</scope>
    <source>
        <strain evidence="11">cv. B73</strain>
    </source>
</reference>
<dbReference type="InterPro" id="IPR036638">
    <property type="entry name" value="HLH_DNA-bd_sf"/>
</dbReference>
<evidence type="ECO:0000256" key="6">
    <source>
        <dbReference type="ARBA" id="ARBA00023242"/>
    </source>
</evidence>
<reference evidence="12" key="3">
    <citation type="submission" date="2015-12" db="EMBL/GenBank/DDBJ databases">
        <title>Update maize B73 reference genome by single molecule sequencing technologies.</title>
        <authorList>
            <consortium name="Maize Genome Sequencing Project"/>
            <person name="Ware D."/>
        </authorList>
    </citation>
    <scope>NUCLEOTIDE SEQUENCE [LARGE SCALE GENOMIC DNA]</scope>
    <source>
        <strain evidence="12">cv. B73</strain>
    </source>
</reference>
<accession>B4FD45</accession>
<evidence type="ECO:0000256" key="4">
    <source>
        <dbReference type="ARBA" id="ARBA00023125"/>
    </source>
</evidence>
<name>B4FD45_MAIZE</name>
<dbReference type="EMBL" id="KJ726857">
    <property type="protein sequence ID" value="AIB04348.1"/>
    <property type="molecule type" value="mRNA"/>
</dbReference>
<dbReference type="Gramene" id="Zm00001eb159960_T001">
    <property type="protein sequence ID" value="Zm00001eb159960_P001"/>
    <property type="gene ID" value="Zm00001eb159960"/>
</dbReference>
<dbReference type="ExpressionAtlas" id="B4FD45">
    <property type="expression patterns" value="baseline and differential"/>
</dbReference>
<reference evidence="10" key="2">
    <citation type="submission" date="2014-04" db="EMBL/GenBank/DDBJ databases">
        <title>The Maize TFome - Development of a transcription factor open reading frame collection for functional genomics.</title>
        <authorList>
            <person name="Burdo B."/>
            <person name="Gray J."/>
            <person name="Goetting-Minesky M.P."/>
            <person name="Wittler B."/>
            <person name="Hunt M."/>
            <person name="Li T."/>
            <person name="Velliquette D."/>
            <person name="Thomas J."/>
            <person name="Gentzel I."/>
            <person name="Dos Santos Brito M."/>
            <person name="Mejia-Guerra M.K."/>
            <person name="Connolly L.N."/>
            <person name="Qaisi D."/>
            <person name="Li W."/>
            <person name="Casas M.I."/>
            <person name="Doseff A.I."/>
            <person name="Grotewold E."/>
        </authorList>
    </citation>
    <scope>NUCLEOTIDE SEQUENCE</scope>
</reference>
<organism evidence="9">
    <name type="scientific">Zea mays</name>
    <name type="common">Maize</name>
    <dbReference type="NCBI Taxonomy" id="4577"/>
    <lineage>
        <taxon>Eukaryota</taxon>
        <taxon>Viridiplantae</taxon>
        <taxon>Streptophyta</taxon>
        <taxon>Embryophyta</taxon>
        <taxon>Tracheophyta</taxon>
        <taxon>Spermatophyta</taxon>
        <taxon>Magnoliopsida</taxon>
        <taxon>Liliopsida</taxon>
        <taxon>Poales</taxon>
        <taxon>Poaceae</taxon>
        <taxon>PACMAD clade</taxon>
        <taxon>Panicoideae</taxon>
        <taxon>Andropogonodae</taxon>
        <taxon>Andropogoneae</taxon>
        <taxon>Tripsacinae</taxon>
        <taxon>Zea</taxon>
    </lineage>
</organism>
<gene>
    <name evidence="11" type="primary">LOC100192921</name>
    <name evidence="10" type="synonym">bHLH25</name>
</gene>
<keyword evidence="5" id="KW-0804">Transcription</keyword>
<dbReference type="PANTHER" id="PTHR45914">
    <property type="entry name" value="TRANSCRIPTION FACTOR HEC3-RELATED"/>
    <property type="match status" value="1"/>
</dbReference>
<feature type="region of interest" description="Disordered" evidence="7">
    <location>
        <begin position="200"/>
        <end position="238"/>
    </location>
</feature>
<evidence type="ECO:0000313" key="9">
    <source>
        <dbReference type="EMBL" id="ACF80038.1"/>
    </source>
</evidence>
<evidence type="ECO:0000256" key="3">
    <source>
        <dbReference type="ARBA" id="ARBA00023015"/>
    </source>
</evidence>
<dbReference type="PROSITE" id="PS50888">
    <property type="entry name" value="BHLH"/>
    <property type="match status" value="1"/>
</dbReference>
<dbReference type="GO" id="GO:0003700">
    <property type="term" value="F:DNA-binding transcription factor activity"/>
    <property type="evidence" value="ECO:0007669"/>
    <property type="project" value="InterPro"/>
</dbReference>
<evidence type="ECO:0000256" key="2">
    <source>
        <dbReference type="ARBA" id="ARBA00005510"/>
    </source>
</evidence>
<dbReference type="Gramene" id="Zm00001eb159960_T003">
    <property type="protein sequence ID" value="Zm00001eb159960_P003"/>
    <property type="gene ID" value="Zm00001eb159960"/>
</dbReference>
<evidence type="ECO:0000256" key="7">
    <source>
        <dbReference type="SAM" id="MobiDB-lite"/>
    </source>
</evidence>
<dbReference type="EMBL" id="BT035033">
    <property type="protein sequence ID" value="ACF80038.1"/>
    <property type="molecule type" value="mRNA"/>
</dbReference>
<reference evidence="11" key="4">
    <citation type="submission" date="2019-07" db="EMBL/GenBank/DDBJ databases">
        <authorList>
            <person name="Seetharam A."/>
            <person name="Woodhouse M."/>
            <person name="Cannon E."/>
        </authorList>
    </citation>
    <scope>NUCLEOTIDE SEQUENCE [LARGE SCALE GENOMIC DNA]</scope>
    <source>
        <strain evidence="11">cv. B73</strain>
    </source>
</reference>
<dbReference type="GO" id="GO:0046983">
    <property type="term" value="F:protein dimerization activity"/>
    <property type="evidence" value="ECO:0007669"/>
    <property type="project" value="InterPro"/>
</dbReference>
<dbReference type="Pfam" id="PF00010">
    <property type="entry name" value="HLH"/>
    <property type="match status" value="1"/>
</dbReference>
<evidence type="ECO:0000313" key="12">
    <source>
        <dbReference type="Proteomes" id="UP000007305"/>
    </source>
</evidence>
<dbReference type="Proteomes" id="UP000007305">
    <property type="component" value="Chromosome 3"/>
</dbReference>
<dbReference type="SMART" id="SM00353">
    <property type="entry name" value="HLH"/>
    <property type="match status" value="1"/>
</dbReference>
<keyword evidence="6" id="KW-0539">Nucleus</keyword>
<dbReference type="EnsemblPlants" id="Zm00001eb159960_T002">
    <property type="protein sequence ID" value="Zm00001eb159960_P002"/>
    <property type="gene ID" value="Zm00001eb159960"/>
</dbReference>
<dbReference type="GO" id="GO:0005634">
    <property type="term" value="C:nucleus"/>
    <property type="evidence" value="ECO:0007669"/>
    <property type="project" value="UniProtKB-SubCell"/>
</dbReference>
<proteinExistence type="evidence at transcript level"/>
<dbReference type="SUPFAM" id="SSF47459">
    <property type="entry name" value="HLH, helix-loop-helix DNA-binding domain"/>
    <property type="match status" value="1"/>
</dbReference>
<evidence type="ECO:0000313" key="10">
    <source>
        <dbReference type="EMBL" id="AIB04348.1"/>
    </source>
</evidence>
<feature type="region of interest" description="Disordered" evidence="7">
    <location>
        <begin position="278"/>
        <end position="331"/>
    </location>
</feature>
<keyword evidence="12" id="KW-1185">Reference proteome</keyword>
<dbReference type="PANTHER" id="PTHR45914:SF61">
    <property type="entry name" value="OS01G0566800 PROTEIN"/>
    <property type="match status" value="1"/>
</dbReference>
<sequence length="427" mass="43191">MDHNLSDMTILSEHAWGDEAGAVLLSPPEVGSVIEGGGGMTVLERLVLDEALAAAILELQAIQQAAPGPASCAGKQQLAAGGGGGVVGAEAAVAFPSMMAMAMAAPTPAYADADVDAGVLQRQQHHHRPHAAMGMPSPDYDLAPAAAATPAVAVTAAAPPAFTTNTNAAVDSGCSGLVVLGRSPPPPVFSASNETAATASLDCEHGGGGRGGGRRQRRPNRKRKAAAEAERSRPVRVAAAAAQEESTLCSLLASTAPTTAGGIQIAFSTAAVHQQQHAAGGAGGAKTSAKPSSLSLSSSGSSSNISFDGRNPARNVRISSDPQTVAARQRRERISDRLRVLQKLVPGGAKMDTASMLDEAASYLRFLKSQVRDLQTLDRRNYGAASSNDAAATMAAVVGSSLSYNRGTGAMPAFTFPAAGETLRGAG</sequence>
<evidence type="ECO:0000313" key="11">
    <source>
        <dbReference type="EnsemblPlants" id="Zm00001eb159960_P001"/>
    </source>
</evidence>